<name>A0A9P6Y267_RHIOR</name>
<keyword evidence="1" id="KW-0479">Metal-binding</keyword>
<evidence type="ECO:0000259" key="3">
    <source>
        <dbReference type="PROSITE" id="PS50158"/>
    </source>
</evidence>
<evidence type="ECO:0000313" key="4">
    <source>
        <dbReference type="EMBL" id="KAG1537630.1"/>
    </source>
</evidence>
<reference evidence="4" key="1">
    <citation type="journal article" date="2020" name="Microb. Genom.">
        <title>Genetic diversity of clinical and environmental Mucorales isolates obtained from an investigation of mucormycosis cases among solid organ transplant recipients.</title>
        <authorList>
            <person name="Nguyen M.H."/>
            <person name="Kaul D."/>
            <person name="Muto C."/>
            <person name="Cheng S.J."/>
            <person name="Richter R.A."/>
            <person name="Bruno V.M."/>
            <person name="Liu G."/>
            <person name="Beyhan S."/>
            <person name="Sundermann A.J."/>
            <person name="Mounaud S."/>
            <person name="Pasculle A.W."/>
            <person name="Nierman W.C."/>
            <person name="Driscoll E."/>
            <person name="Cumbie R."/>
            <person name="Clancy C.J."/>
            <person name="Dupont C.L."/>
        </authorList>
    </citation>
    <scope>NUCLEOTIDE SEQUENCE</scope>
    <source>
        <strain evidence="4">GL16</strain>
    </source>
</reference>
<dbReference type="InterPro" id="IPR001878">
    <property type="entry name" value="Znf_CCHC"/>
</dbReference>
<dbReference type="EMBL" id="JAANIT010002076">
    <property type="protein sequence ID" value="KAG1537630.1"/>
    <property type="molecule type" value="Genomic_DNA"/>
</dbReference>
<organism evidence="4 5">
    <name type="scientific">Rhizopus oryzae</name>
    <name type="common">Mucormycosis agent</name>
    <name type="synonym">Rhizopus arrhizus var. delemar</name>
    <dbReference type="NCBI Taxonomy" id="64495"/>
    <lineage>
        <taxon>Eukaryota</taxon>
        <taxon>Fungi</taxon>
        <taxon>Fungi incertae sedis</taxon>
        <taxon>Mucoromycota</taxon>
        <taxon>Mucoromycotina</taxon>
        <taxon>Mucoromycetes</taxon>
        <taxon>Mucorales</taxon>
        <taxon>Mucorineae</taxon>
        <taxon>Rhizopodaceae</taxon>
        <taxon>Rhizopus</taxon>
    </lineage>
</organism>
<dbReference type="Pfam" id="PF00098">
    <property type="entry name" value="zf-CCHC"/>
    <property type="match status" value="1"/>
</dbReference>
<keyword evidence="1" id="KW-0863">Zinc-finger</keyword>
<dbReference type="Gene3D" id="4.10.60.10">
    <property type="entry name" value="Zinc finger, CCHC-type"/>
    <property type="match status" value="1"/>
</dbReference>
<dbReference type="PROSITE" id="PS50158">
    <property type="entry name" value="ZF_CCHC"/>
    <property type="match status" value="1"/>
</dbReference>
<gene>
    <name evidence="4" type="ORF">G6F51_010257</name>
</gene>
<accession>A0A9P6Y267</accession>
<proteinExistence type="predicted"/>
<dbReference type="AlphaFoldDB" id="A0A9P6Y267"/>
<feature type="compositionally biased region" description="Basic and acidic residues" evidence="2">
    <location>
        <begin position="319"/>
        <end position="334"/>
    </location>
</feature>
<sequence length="341" mass="37766">MTGCKETKIELLGLIAEQYPSRVGVLTQQVGSLKFAEINFDPADEAFSECLTNGIKFADNSTIISYRALDNHMQVVCLCLSNLPFLDEMALLESLQKKPTTGTYMCTDYAVLNISSKDTQFEPLTHLIPWYEQHECGFYAVWNQIPVCCRYCHEEGHVVADCPKRRIKHTCWTCGAVDHLAAECSRDKPSKKAGKQPAAISRPFTSVEPIEITSPMEQSVTSDKNIVPEESMTDSFVDSDVTILQGPVVNSPISSYAIYVPVPSNIAIATTPRSKRLTVLVKKTPCNRPITRPHPTALPTLTSKPAESMIVDSQVSGNNEHRLDFSSSHARDEDSVNNILQ</sequence>
<dbReference type="SUPFAM" id="SSF57756">
    <property type="entry name" value="Retrovirus zinc finger-like domains"/>
    <property type="match status" value="1"/>
</dbReference>
<dbReference type="Proteomes" id="UP000717996">
    <property type="component" value="Unassembled WGS sequence"/>
</dbReference>
<protein>
    <recommendedName>
        <fullName evidence="3">CCHC-type domain-containing protein</fullName>
    </recommendedName>
</protein>
<dbReference type="SMART" id="SM00343">
    <property type="entry name" value="ZnF_C2HC"/>
    <property type="match status" value="2"/>
</dbReference>
<dbReference type="GO" id="GO:0003676">
    <property type="term" value="F:nucleic acid binding"/>
    <property type="evidence" value="ECO:0007669"/>
    <property type="project" value="InterPro"/>
</dbReference>
<keyword evidence="1" id="KW-0862">Zinc</keyword>
<evidence type="ECO:0000256" key="2">
    <source>
        <dbReference type="SAM" id="MobiDB-lite"/>
    </source>
</evidence>
<dbReference type="GO" id="GO:0008270">
    <property type="term" value="F:zinc ion binding"/>
    <property type="evidence" value="ECO:0007669"/>
    <property type="project" value="UniProtKB-KW"/>
</dbReference>
<evidence type="ECO:0000256" key="1">
    <source>
        <dbReference type="PROSITE-ProRule" id="PRU00047"/>
    </source>
</evidence>
<dbReference type="InterPro" id="IPR036875">
    <property type="entry name" value="Znf_CCHC_sf"/>
</dbReference>
<feature type="domain" description="CCHC-type" evidence="3">
    <location>
        <begin position="149"/>
        <end position="164"/>
    </location>
</feature>
<comment type="caution">
    <text evidence="4">The sequence shown here is derived from an EMBL/GenBank/DDBJ whole genome shotgun (WGS) entry which is preliminary data.</text>
</comment>
<feature type="region of interest" description="Disordered" evidence="2">
    <location>
        <begin position="317"/>
        <end position="341"/>
    </location>
</feature>
<evidence type="ECO:0000313" key="5">
    <source>
        <dbReference type="Proteomes" id="UP000717996"/>
    </source>
</evidence>